<protein>
    <submittedName>
        <fullName evidence="5">Response regulator</fullName>
    </submittedName>
</protein>
<dbReference type="EMBL" id="JAHDYS010000001">
    <property type="protein sequence ID" value="MBT1070251.1"/>
    <property type="molecule type" value="Genomic_DNA"/>
</dbReference>
<comment type="caution">
    <text evidence="5">The sequence shown here is derived from an EMBL/GenBank/DDBJ whole genome shotgun (WGS) entry which is preliminary data.</text>
</comment>
<evidence type="ECO:0000313" key="6">
    <source>
        <dbReference type="Proteomes" id="UP000784128"/>
    </source>
</evidence>
<dbReference type="InterPro" id="IPR011006">
    <property type="entry name" value="CheY-like_superfamily"/>
</dbReference>
<dbReference type="RefSeq" id="WP_214295963.1">
    <property type="nucleotide sequence ID" value="NZ_JAHDYS010000001.1"/>
</dbReference>
<proteinExistence type="predicted"/>
<dbReference type="Proteomes" id="UP000784128">
    <property type="component" value="Unassembled WGS sequence"/>
</dbReference>
<sequence length="125" mass="14086">MTTRRVLLAEDDETIAFMMGQLLKRKDYQVTIVSDGLAALEAWNTTEFGIILMDLQMPRKDGLETTRAIREKESMEGKHIPIVGLTAHAFPEDHKKCFAAGMDDVITKPVDFKILLSVLEKHLGE</sequence>
<dbReference type="SMART" id="SM00448">
    <property type="entry name" value="REC"/>
    <property type="match status" value="1"/>
</dbReference>
<dbReference type="CDD" id="cd17546">
    <property type="entry name" value="REC_hyHK_CKI1_RcsC-like"/>
    <property type="match status" value="1"/>
</dbReference>
<feature type="domain" description="Response regulatory" evidence="4">
    <location>
        <begin position="5"/>
        <end position="123"/>
    </location>
</feature>
<dbReference type="Pfam" id="PF00072">
    <property type="entry name" value="Response_reg"/>
    <property type="match status" value="1"/>
</dbReference>
<dbReference type="SUPFAM" id="SSF52172">
    <property type="entry name" value="CheY-like"/>
    <property type="match status" value="1"/>
</dbReference>
<dbReference type="PANTHER" id="PTHR45339:SF1">
    <property type="entry name" value="HYBRID SIGNAL TRANSDUCTION HISTIDINE KINASE J"/>
    <property type="match status" value="1"/>
</dbReference>
<organism evidence="5 6">
    <name type="scientific">Pelotalea chapellei</name>
    <dbReference type="NCBI Taxonomy" id="44671"/>
    <lineage>
        <taxon>Bacteria</taxon>
        <taxon>Pseudomonadati</taxon>
        <taxon>Thermodesulfobacteriota</taxon>
        <taxon>Desulfuromonadia</taxon>
        <taxon>Geobacterales</taxon>
        <taxon>Geobacteraceae</taxon>
        <taxon>Pelotalea</taxon>
    </lineage>
</organism>
<name>A0ABS5U3K3_9BACT</name>
<feature type="modified residue" description="4-aspartylphosphate" evidence="3">
    <location>
        <position position="54"/>
    </location>
</feature>
<evidence type="ECO:0000256" key="1">
    <source>
        <dbReference type="ARBA" id="ARBA00022553"/>
    </source>
</evidence>
<dbReference type="InterPro" id="IPR001789">
    <property type="entry name" value="Sig_transdc_resp-reg_receiver"/>
</dbReference>
<gene>
    <name evidence="5" type="ORF">KJB30_00465</name>
</gene>
<evidence type="ECO:0000313" key="5">
    <source>
        <dbReference type="EMBL" id="MBT1070251.1"/>
    </source>
</evidence>
<keyword evidence="2" id="KW-0902">Two-component regulatory system</keyword>
<dbReference type="PROSITE" id="PS50110">
    <property type="entry name" value="RESPONSE_REGULATORY"/>
    <property type="match status" value="1"/>
</dbReference>
<evidence type="ECO:0000259" key="4">
    <source>
        <dbReference type="PROSITE" id="PS50110"/>
    </source>
</evidence>
<dbReference type="PANTHER" id="PTHR45339">
    <property type="entry name" value="HYBRID SIGNAL TRANSDUCTION HISTIDINE KINASE J"/>
    <property type="match status" value="1"/>
</dbReference>
<keyword evidence="1 3" id="KW-0597">Phosphoprotein</keyword>
<keyword evidence="6" id="KW-1185">Reference proteome</keyword>
<evidence type="ECO:0000256" key="3">
    <source>
        <dbReference type="PROSITE-ProRule" id="PRU00169"/>
    </source>
</evidence>
<evidence type="ECO:0000256" key="2">
    <source>
        <dbReference type="ARBA" id="ARBA00023012"/>
    </source>
</evidence>
<accession>A0ABS5U3K3</accession>
<dbReference type="Gene3D" id="3.40.50.2300">
    <property type="match status" value="1"/>
</dbReference>
<reference evidence="5 6" key="1">
    <citation type="submission" date="2021-05" db="EMBL/GenBank/DDBJ databases">
        <title>The draft genome of Geobacter chapellei DSM 13688.</title>
        <authorList>
            <person name="Xu Z."/>
            <person name="Masuda Y."/>
            <person name="Itoh H."/>
            <person name="Senoo K."/>
        </authorList>
    </citation>
    <scope>NUCLEOTIDE SEQUENCE [LARGE SCALE GENOMIC DNA]</scope>
    <source>
        <strain evidence="5 6">DSM 13688</strain>
    </source>
</reference>